<feature type="compositionally biased region" description="Low complexity" evidence="9">
    <location>
        <begin position="542"/>
        <end position="555"/>
    </location>
</feature>
<name>A0A058ZFD5_FONAL</name>
<dbReference type="PANTHER" id="PTHR13904">
    <property type="entry name" value="PRE-MRNA SPLICING FACTOR PRP31"/>
    <property type="match status" value="1"/>
</dbReference>
<evidence type="ECO:0000256" key="2">
    <source>
        <dbReference type="ARBA" id="ARBA00005572"/>
    </source>
</evidence>
<evidence type="ECO:0000256" key="8">
    <source>
        <dbReference type="ARBA" id="ARBA00023274"/>
    </source>
</evidence>
<evidence type="ECO:0000256" key="4">
    <source>
        <dbReference type="ARBA" id="ARBA00022728"/>
    </source>
</evidence>
<dbReference type="STRING" id="691883.A0A058ZFD5"/>
<reference evidence="11" key="1">
    <citation type="submission" date="2013-04" db="EMBL/GenBank/DDBJ databases">
        <title>The Genome Sequence of Fonticula alba ATCC 38817.</title>
        <authorList>
            <consortium name="The Broad Institute Genomics Platform"/>
            <person name="Russ C."/>
            <person name="Cuomo C."/>
            <person name="Burger G."/>
            <person name="Gray M.W."/>
            <person name="Holland P.W.H."/>
            <person name="King N."/>
            <person name="Lang F.B.F."/>
            <person name="Roger A.J."/>
            <person name="Ruiz-Trillo I."/>
            <person name="Brown M."/>
            <person name="Walker B."/>
            <person name="Young S."/>
            <person name="Zeng Q."/>
            <person name="Gargeya S."/>
            <person name="Fitzgerald M."/>
            <person name="Haas B."/>
            <person name="Abouelleil A."/>
            <person name="Allen A.W."/>
            <person name="Alvarado L."/>
            <person name="Arachchi H.M."/>
            <person name="Berlin A.M."/>
            <person name="Chapman S.B."/>
            <person name="Gainer-Dewar J."/>
            <person name="Goldberg J."/>
            <person name="Griggs A."/>
            <person name="Gujja S."/>
            <person name="Hansen M."/>
            <person name="Howarth C."/>
            <person name="Imamovic A."/>
            <person name="Ireland A."/>
            <person name="Larimer J."/>
            <person name="McCowan C."/>
            <person name="Murphy C."/>
            <person name="Pearson M."/>
            <person name="Poon T.W."/>
            <person name="Priest M."/>
            <person name="Roberts A."/>
            <person name="Saif S."/>
            <person name="Shea T."/>
            <person name="Sisk P."/>
            <person name="Sykes S."/>
            <person name="Wortman J."/>
            <person name="Nusbaum C."/>
            <person name="Birren B."/>
        </authorList>
    </citation>
    <scope>NUCLEOTIDE SEQUENCE [LARGE SCALE GENOMIC DNA]</scope>
    <source>
        <strain evidence="11">ATCC 38817</strain>
    </source>
</reference>
<dbReference type="GO" id="GO:0071011">
    <property type="term" value="C:precatalytic spliceosome"/>
    <property type="evidence" value="ECO:0007669"/>
    <property type="project" value="TreeGrafter"/>
</dbReference>
<feature type="compositionally biased region" description="Basic residues" evidence="9">
    <location>
        <begin position="404"/>
        <end position="414"/>
    </location>
</feature>
<sequence>MSKSEHILDDDLLSDLAALDDHVKSQPGGDRTRHGMSAGLGAEDDPEADAFMDDLDDLFGDDGDDSDGEGADDPASEAARLARQRDAQASQLAARDLAELDTQHLEISDIAKLTGSARFSELTSLIDTALSGPPPVIVGNLSDHQEYNLILRSNRLALEIDDEMDLIHKYLLDYYKPKFPELASLVASPVEYARTILLIGDETDMSKVDLGSLLPPATVIVVATARINAEPGPGSVQMRRVREAATMMVSLSEASLLIVRFIQSRMAYIAPNLHRLLGATVAAQLMTAAGGIEALARMPSSNIQILGHSRRTPQGLASTGTQHMGFIFQAPAVREAPALVRRRVARQIAGKTALVARVDAFRQSSDGSVAIRYLDDLASRIERWMEPGQAKREDILPVPEENKRKRRGGRRARKQKEVYQMTQLRKAQNRSAFGQAEEEIIGGDGDLIGLGMINQGIGASGQRIRVDKKTQVKSRKARDELLRMQTQRIMPSALLSQSGVASTYSFTAQRDGGFTTSATPAHQANGIFTGTQGATGRGTTTGGATATAPAPGVPLTPAERVRQANEKWFGNKGFGAGSN</sequence>
<dbReference type="InterPro" id="IPR027105">
    <property type="entry name" value="Prp31"/>
</dbReference>
<dbReference type="PANTHER" id="PTHR13904:SF0">
    <property type="entry name" value="U4_U6 SMALL NUCLEAR RIBONUCLEOPROTEIN PRP31"/>
    <property type="match status" value="1"/>
</dbReference>
<keyword evidence="8" id="KW-0687">Ribonucleoprotein</keyword>
<dbReference type="OMA" id="MTEMRRE"/>
<comment type="similarity">
    <text evidence="2">Belongs to the PRP31 family.</text>
</comment>
<evidence type="ECO:0000256" key="3">
    <source>
        <dbReference type="ARBA" id="ARBA00022664"/>
    </source>
</evidence>
<keyword evidence="5" id="KW-0694">RNA-binding</keyword>
<dbReference type="Gene3D" id="1.10.287.4070">
    <property type="match status" value="1"/>
</dbReference>
<evidence type="ECO:0000313" key="11">
    <source>
        <dbReference type="EMBL" id="KCV73064.1"/>
    </source>
</evidence>
<feature type="compositionally biased region" description="Acidic residues" evidence="9">
    <location>
        <begin position="42"/>
        <end position="75"/>
    </location>
</feature>
<dbReference type="Pfam" id="PF09785">
    <property type="entry name" value="Prp31_C"/>
    <property type="match status" value="1"/>
</dbReference>
<dbReference type="SMART" id="SM00931">
    <property type="entry name" value="NOSIC"/>
    <property type="match status" value="1"/>
</dbReference>
<dbReference type="AlphaFoldDB" id="A0A058ZFD5"/>
<evidence type="ECO:0000256" key="5">
    <source>
        <dbReference type="ARBA" id="ARBA00022884"/>
    </source>
</evidence>
<dbReference type="GO" id="GO:0046540">
    <property type="term" value="C:U4/U6 x U5 tri-snRNP complex"/>
    <property type="evidence" value="ECO:0007669"/>
    <property type="project" value="InterPro"/>
</dbReference>
<dbReference type="InterPro" id="IPR036070">
    <property type="entry name" value="Nop_dom_sf"/>
</dbReference>
<dbReference type="PROSITE" id="PS51358">
    <property type="entry name" value="NOP"/>
    <property type="match status" value="1"/>
</dbReference>
<feature type="region of interest" description="Disordered" evidence="9">
    <location>
        <begin position="516"/>
        <end position="555"/>
    </location>
</feature>
<feature type="region of interest" description="Disordered" evidence="9">
    <location>
        <begin position="397"/>
        <end position="416"/>
    </location>
</feature>
<feature type="region of interest" description="Disordered" evidence="9">
    <location>
        <begin position="19"/>
        <end position="86"/>
    </location>
</feature>
<proteinExistence type="inferred from homology"/>
<dbReference type="InterPro" id="IPR042239">
    <property type="entry name" value="Nop_C"/>
</dbReference>
<keyword evidence="6" id="KW-0508">mRNA splicing</keyword>
<dbReference type="Gene3D" id="1.10.246.90">
    <property type="entry name" value="Nop domain"/>
    <property type="match status" value="1"/>
</dbReference>
<dbReference type="Pfam" id="PF01798">
    <property type="entry name" value="Nop"/>
    <property type="match status" value="1"/>
</dbReference>
<dbReference type="eggNOG" id="KOG2574">
    <property type="taxonomic scope" value="Eukaryota"/>
</dbReference>
<organism evidence="11">
    <name type="scientific">Fonticula alba</name>
    <name type="common">Slime mold</name>
    <dbReference type="NCBI Taxonomy" id="691883"/>
    <lineage>
        <taxon>Eukaryota</taxon>
        <taxon>Rotosphaerida</taxon>
        <taxon>Fonticulaceae</taxon>
        <taxon>Fonticula</taxon>
    </lineage>
</organism>
<keyword evidence="7" id="KW-0539">Nucleus</keyword>
<keyword evidence="12" id="KW-1185">Reference proteome</keyword>
<keyword evidence="3" id="KW-0507">mRNA processing</keyword>
<gene>
    <name evidence="11" type="ORF">H696_00610</name>
</gene>
<dbReference type="GO" id="GO:0000244">
    <property type="term" value="P:spliceosomal tri-snRNP complex assembly"/>
    <property type="evidence" value="ECO:0007669"/>
    <property type="project" value="InterPro"/>
</dbReference>
<protein>
    <recommendedName>
        <fullName evidence="10">Nop domain-containing protein</fullName>
    </recommendedName>
</protein>
<evidence type="ECO:0000313" key="12">
    <source>
        <dbReference type="Proteomes" id="UP000030693"/>
    </source>
</evidence>
<dbReference type="GO" id="GO:0005687">
    <property type="term" value="C:U4 snRNP"/>
    <property type="evidence" value="ECO:0007669"/>
    <property type="project" value="TreeGrafter"/>
</dbReference>
<dbReference type="GeneID" id="20525335"/>
<accession>A0A058ZFD5</accession>
<evidence type="ECO:0000256" key="6">
    <source>
        <dbReference type="ARBA" id="ARBA00023187"/>
    </source>
</evidence>
<dbReference type="InterPro" id="IPR019175">
    <property type="entry name" value="Prp31_C"/>
</dbReference>
<feature type="compositionally biased region" description="Polar residues" evidence="9">
    <location>
        <begin position="516"/>
        <end position="528"/>
    </location>
</feature>
<dbReference type="Proteomes" id="UP000030693">
    <property type="component" value="Unassembled WGS sequence"/>
</dbReference>
<evidence type="ECO:0000256" key="7">
    <source>
        <dbReference type="ARBA" id="ARBA00023242"/>
    </source>
</evidence>
<evidence type="ECO:0000256" key="9">
    <source>
        <dbReference type="SAM" id="MobiDB-lite"/>
    </source>
</evidence>
<dbReference type="OrthoDB" id="4771285at2759"/>
<evidence type="ECO:0000256" key="1">
    <source>
        <dbReference type="ARBA" id="ARBA00004123"/>
    </source>
</evidence>
<evidence type="ECO:0000259" key="10">
    <source>
        <dbReference type="PROSITE" id="PS51358"/>
    </source>
</evidence>
<dbReference type="EMBL" id="KB932201">
    <property type="protein sequence ID" value="KCV73064.1"/>
    <property type="molecule type" value="Genomic_DNA"/>
</dbReference>
<feature type="domain" description="Nop" evidence="10">
    <location>
        <begin position="269"/>
        <end position="386"/>
    </location>
</feature>
<comment type="subcellular location">
    <subcellularLocation>
        <location evidence="1">Nucleus</location>
    </subcellularLocation>
</comment>
<feature type="compositionally biased region" description="Low complexity" evidence="9">
    <location>
        <begin position="76"/>
        <end position="86"/>
    </location>
</feature>
<dbReference type="GO" id="GO:0003723">
    <property type="term" value="F:RNA binding"/>
    <property type="evidence" value="ECO:0007669"/>
    <property type="project" value="UniProtKB-KW"/>
</dbReference>
<keyword evidence="4" id="KW-0747">Spliceosome</keyword>
<dbReference type="SUPFAM" id="SSF89124">
    <property type="entry name" value="Nop domain"/>
    <property type="match status" value="1"/>
</dbReference>
<dbReference type="RefSeq" id="XP_009492765.1">
    <property type="nucleotide sequence ID" value="XM_009494490.1"/>
</dbReference>
<dbReference type="InterPro" id="IPR002687">
    <property type="entry name" value="Nop_dom"/>
</dbReference>
<dbReference type="InterPro" id="IPR012976">
    <property type="entry name" value="NOSIC"/>
</dbReference>